<reference evidence="1" key="1">
    <citation type="submission" date="2021-06" db="EMBL/GenBank/DDBJ databases">
        <authorList>
            <person name="Kallberg Y."/>
            <person name="Tangrot J."/>
            <person name="Rosling A."/>
        </authorList>
    </citation>
    <scope>NUCLEOTIDE SEQUENCE</scope>
    <source>
        <strain evidence="1">MT106</strain>
    </source>
</reference>
<accession>A0A9N9EQE0</accession>
<evidence type="ECO:0000313" key="1">
    <source>
        <dbReference type="EMBL" id="CAG8681079.1"/>
    </source>
</evidence>
<dbReference type="AlphaFoldDB" id="A0A9N9EQE0"/>
<sequence length="71" mass="8045">FVLSNINTPDIQMLDIQPLVVQESLIELTELEKKITKGILQAAINGEVKTRPPVYPLAEYSLLLYNDMLDM</sequence>
<dbReference type="EMBL" id="CAJVPL010010460">
    <property type="protein sequence ID" value="CAG8681079.1"/>
    <property type="molecule type" value="Genomic_DNA"/>
</dbReference>
<protein>
    <submittedName>
        <fullName evidence="1">222_t:CDS:1</fullName>
    </submittedName>
</protein>
<dbReference type="Proteomes" id="UP000789831">
    <property type="component" value="Unassembled WGS sequence"/>
</dbReference>
<name>A0A9N9EQE0_9GLOM</name>
<organism evidence="1 2">
    <name type="scientific">Ambispora gerdemannii</name>
    <dbReference type="NCBI Taxonomy" id="144530"/>
    <lineage>
        <taxon>Eukaryota</taxon>
        <taxon>Fungi</taxon>
        <taxon>Fungi incertae sedis</taxon>
        <taxon>Mucoromycota</taxon>
        <taxon>Glomeromycotina</taxon>
        <taxon>Glomeromycetes</taxon>
        <taxon>Archaeosporales</taxon>
        <taxon>Ambisporaceae</taxon>
        <taxon>Ambispora</taxon>
    </lineage>
</organism>
<gene>
    <name evidence="1" type="ORF">AGERDE_LOCUS12674</name>
</gene>
<comment type="caution">
    <text evidence="1">The sequence shown here is derived from an EMBL/GenBank/DDBJ whole genome shotgun (WGS) entry which is preliminary data.</text>
</comment>
<evidence type="ECO:0000313" key="2">
    <source>
        <dbReference type="Proteomes" id="UP000789831"/>
    </source>
</evidence>
<proteinExistence type="predicted"/>
<feature type="non-terminal residue" evidence="1">
    <location>
        <position position="1"/>
    </location>
</feature>
<keyword evidence="2" id="KW-1185">Reference proteome</keyword>